<gene>
    <name evidence="4" type="ORF">RQP52_00530</name>
</gene>
<organism evidence="4 5">
    <name type="scientific">Paenibacillus violae</name>
    <dbReference type="NCBI Taxonomy" id="3077234"/>
    <lineage>
        <taxon>Bacteria</taxon>
        <taxon>Bacillati</taxon>
        <taxon>Bacillota</taxon>
        <taxon>Bacilli</taxon>
        <taxon>Bacillales</taxon>
        <taxon>Paenibacillaceae</taxon>
        <taxon>Paenibacillus</taxon>
    </lineage>
</organism>
<dbReference type="InterPro" id="IPR054363">
    <property type="entry name" value="GH95_cat"/>
</dbReference>
<evidence type="ECO:0000313" key="4">
    <source>
        <dbReference type="EMBL" id="MDU0199547.1"/>
    </source>
</evidence>
<dbReference type="PIRSF" id="PIRSF007663">
    <property type="entry name" value="UCP007663"/>
    <property type="match status" value="1"/>
</dbReference>
<dbReference type="Pfam" id="PF14498">
    <property type="entry name" value="Glyco_hyd_65N_2"/>
    <property type="match status" value="1"/>
</dbReference>
<dbReference type="PANTHER" id="PTHR31084">
    <property type="entry name" value="ALPHA-L-FUCOSIDASE 2"/>
    <property type="match status" value="1"/>
</dbReference>
<dbReference type="EMBL" id="JAWCUD010000001">
    <property type="protein sequence ID" value="MDU0199547.1"/>
    <property type="molecule type" value="Genomic_DNA"/>
</dbReference>
<accession>A0ABU3R5L0</accession>
<dbReference type="InterPro" id="IPR049053">
    <property type="entry name" value="AFCA-like_C"/>
</dbReference>
<sequence length="788" mass="88779">MKQMRNSANGTKLWYEKPARSWNDALPIGNGRLGAMIFGKVNNERLQLNEDSVWYGGPVNGDNPEGQKHFPMVRQLLMKGKQIEAEELAQMGMMSIPKSLHPYQPLGDFQIYHDGEKKMISNYYRELDIEQGIAQVGYCLNDIQHSREMFSSAVDQVIVIRIKCDRPAKLNLRMHLSRRPFDEGTQKIANDTLVMSGENGRGGVTYCAAVKAVPDGGSVKVIGDFLIVQAEAVTIYLTAQTSFRHADPIAICTRQLEHAAGKGYDKVKRDHLADHTSRIQRVKLELGRPEESKEADLLPTDARLQRFKEGGSDPGLAQLYFQYGRYLLMASSRPGSNPANLQGIWNESFTPPWESKYTININTEMNYWHAEVCNLPECHEPLFDLIDRMRINGRKTAQEVYGCRGFVAHHNTDMWGATQIEGNFMPGSIWPMGAAWLTLHLWEHFRYGQDERFLRDRAYPIMKEAAEFFLDYLFEDENGYLITGPSTSPENKFIGADGSVGCLTIGPSMDTQIIYSLFRACIDASERLKTDEGTRQEWERKLRKLPPPQIGKHGQLQEWVKDWDEVHPGHRHISHLFALHPGEMIHVRHTPEWADAAKRTLDRRLEAGSGHTGWSRAWIINFFARLEDGEKSYEHLRMLLSHSTLPNLFDNHPPFQIDGNFGGTAGIAEMLLQSHRGEINLLPALPSAWERGSVSGLRARGGFEIDMAWEDGAMTRCVIQAKYSQACTVVYKGGQLPLIVESDGGAAVEAVLEEQSGMLTFQAETGKKYVLSLGKQAASESLKEATNI</sequence>
<feature type="domain" description="Glycosyl hydrolase family 95 N-terminal" evidence="1">
    <location>
        <begin position="13"/>
        <end position="245"/>
    </location>
</feature>
<evidence type="ECO:0000259" key="1">
    <source>
        <dbReference type="Pfam" id="PF14498"/>
    </source>
</evidence>
<dbReference type="InterPro" id="IPR016518">
    <property type="entry name" value="Alpha-L-fucosidase"/>
</dbReference>
<evidence type="ECO:0000313" key="5">
    <source>
        <dbReference type="Proteomes" id="UP001260980"/>
    </source>
</evidence>
<protein>
    <submittedName>
        <fullName evidence="4">Glycoside hydrolase family 95 protein</fullName>
    </submittedName>
</protein>
<feature type="domain" description="Glycosyl hydrolase family 95 catalytic" evidence="3">
    <location>
        <begin position="263"/>
        <end position="671"/>
    </location>
</feature>
<keyword evidence="5" id="KW-1185">Reference proteome</keyword>
<evidence type="ECO:0000259" key="3">
    <source>
        <dbReference type="Pfam" id="PF22124"/>
    </source>
</evidence>
<comment type="caution">
    <text evidence="4">The sequence shown here is derived from an EMBL/GenBank/DDBJ whole genome shotgun (WGS) entry which is preliminary data.</text>
</comment>
<dbReference type="InterPro" id="IPR027414">
    <property type="entry name" value="GH95_N_dom"/>
</dbReference>
<dbReference type="Pfam" id="PF21307">
    <property type="entry name" value="Glyco_hydro_95_C"/>
    <property type="match status" value="1"/>
</dbReference>
<dbReference type="Pfam" id="PF22124">
    <property type="entry name" value="Glyco_hydro_95_cat"/>
    <property type="match status" value="1"/>
</dbReference>
<reference evidence="4 5" key="1">
    <citation type="submission" date="2023-10" db="EMBL/GenBank/DDBJ databases">
        <title>Paenibacillus strain PFR10 Genome sequencing and assembly.</title>
        <authorList>
            <person name="Kim I."/>
        </authorList>
    </citation>
    <scope>NUCLEOTIDE SEQUENCE [LARGE SCALE GENOMIC DNA]</scope>
    <source>
        <strain evidence="4 5">PFR10</strain>
    </source>
</reference>
<dbReference type="RefSeq" id="WP_315948772.1">
    <property type="nucleotide sequence ID" value="NZ_JAWCUD010000001.1"/>
</dbReference>
<name>A0ABU3R5L0_9BACL</name>
<dbReference type="SUPFAM" id="SSF48208">
    <property type="entry name" value="Six-hairpin glycosidases"/>
    <property type="match status" value="1"/>
</dbReference>
<dbReference type="PANTHER" id="PTHR31084:SF0">
    <property type="entry name" value="ALPHA-L-FUCOSIDASE 2"/>
    <property type="match status" value="1"/>
</dbReference>
<evidence type="ECO:0000259" key="2">
    <source>
        <dbReference type="Pfam" id="PF21307"/>
    </source>
</evidence>
<proteinExistence type="predicted"/>
<feature type="domain" description="Alpha fucosidase A-like C-terminal" evidence="2">
    <location>
        <begin position="673"/>
        <end position="771"/>
    </location>
</feature>
<dbReference type="Proteomes" id="UP001260980">
    <property type="component" value="Unassembled WGS sequence"/>
</dbReference>
<keyword evidence="4" id="KW-0378">Hydrolase</keyword>
<dbReference type="GO" id="GO:0016787">
    <property type="term" value="F:hydrolase activity"/>
    <property type="evidence" value="ECO:0007669"/>
    <property type="project" value="UniProtKB-KW"/>
</dbReference>
<dbReference type="InterPro" id="IPR012341">
    <property type="entry name" value="6hp_glycosidase-like_sf"/>
</dbReference>
<dbReference type="Gene3D" id="1.50.10.10">
    <property type="match status" value="1"/>
</dbReference>
<dbReference type="InterPro" id="IPR008928">
    <property type="entry name" value="6-hairpin_glycosidase_sf"/>
</dbReference>